<protein>
    <submittedName>
        <fullName evidence="4">DUF1624 domain-containing protein</fullName>
    </submittedName>
</protein>
<feature type="region of interest" description="Disordered" evidence="1">
    <location>
        <begin position="1"/>
        <end position="22"/>
    </location>
</feature>
<feature type="transmembrane region" description="Helical" evidence="2">
    <location>
        <begin position="129"/>
        <end position="147"/>
    </location>
</feature>
<feature type="transmembrane region" description="Helical" evidence="2">
    <location>
        <begin position="61"/>
        <end position="81"/>
    </location>
</feature>
<feature type="transmembrane region" description="Helical" evidence="2">
    <location>
        <begin position="210"/>
        <end position="230"/>
    </location>
</feature>
<dbReference type="InterPro" id="IPR012429">
    <property type="entry name" value="HGSNAT_cat"/>
</dbReference>
<proteinExistence type="predicted"/>
<dbReference type="Pfam" id="PF07786">
    <property type="entry name" value="HGSNAT_cat"/>
    <property type="match status" value="1"/>
</dbReference>
<gene>
    <name evidence="4" type="ORF">JJE72_08465</name>
</gene>
<comment type="caution">
    <text evidence="4">The sequence shown here is derived from an EMBL/GenBank/DDBJ whole genome shotgun (WGS) entry which is preliminary data.</text>
</comment>
<sequence>MRSVSHGTTSGGRAESPMGATPQRDVRVDRLRGVLVVLMVAGNFGIGVQFVPAFLKHTPDVGLTVADLVAPCFVFAIGINFGPSFARRRRRSTTAAYRHLLLRYLSLLGIGAIITAGGTVVAAEPTDWGVLQALGMAGLICLIFIRLGTAARFAVGLLLLSAYQYIVDAFALQTVLSSIQGGFLESLSWGALLVLSTAVADVWRKGLVPYGVLCAALAALAVASTLVAPVSKNRVSLSYVLISLAVSAVALLLVDIGSRTVPRNPGVFCWWGENALALYLLHLLLLALVVLPGIPGWYADAPAWLALLELAVILAVLTTIAWWLHRRRIRIGL</sequence>
<keyword evidence="5" id="KW-1185">Reference proteome</keyword>
<feature type="transmembrane region" description="Helical" evidence="2">
    <location>
        <begin position="182"/>
        <end position="203"/>
    </location>
</feature>
<feature type="transmembrane region" description="Helical" evidence="2">
    <location>
        <begin position="304"/>
        <end position="324"/>
    </location>
</feature>
<feature type="transmembrane region" description="Helical" evidence="2">
    <location>
        <begin position="101"/>
        <end position="123"/>
    </location>
</feature>
<keyword evidence="2" id="KW-1133">Transmembrane helix</keyword>
<feature type="domain" description="Heparan-alpha-glucosaminide N-acetyltransferase catalytic" evidence="3">
    <location>
        <begin position="24"/>
        <end position="171"/>
    </location>
</feature>
<organism evidence="4 5">
    <name type="scientific">Sinomonas cellulolyticus</name>
    <dbReference type="NCBI Taxonomy" id="2801916"/>
    <lineage>
        <taxon>Bacteria</taxon>
        <taxon>Bacillati</taxon>
        <taxon>Actinomycetota</taxon>
        <taxon>Actinomycetes</taxon>
        <taxon>Micrococcales</taxon>
        <taxon>Micrococcaceae</taxon>
        <taxon>Sinomonas</taxon>
    </lineage>
</organism>
<name>A0ABS1K3P9_9MICC</name>
<dbReference type="EMBL" id="JAERRC010000020">
    <property type="protein sequence ID" value="MBL0705537.1"/>
    <property type="molecule type" value="Genomic_DNA"/>
</dbReference>
<feature type="transmembrane region" description="Helical" evidence="2">
    <location>
        <begin position="154"/>
        <end position="176"/>
    </location>
</feature>
<accession>A0ABS1K3P9</accession>
<evidence type="ECO:0000313" key="5">
    <source>
        <dbReference type="Proteomes" id="UP000639051"/>
    </source>
</evidence>
<dbReference type="Proteomes" id="UP000639051">
    <property type="component" value="Unassembled WGS sequence"/>
</dbReference>
<feature type="transmembrane region" description="Helical" evidence="2">
    <location>
        <begin position="34"/>
        <end position="55"/>
    </location>
</feature>
<feature type="transmembrane region" description="Helical" evidence="2">
    <location>
        <begin position="275"/>
        <end position="298"/>
    </location>
</feature>
<evidence type="ECO:0000259" key="3">
    <source>
        <dbReference type="Pfam" id="PF07786"/>
    </source>
</evidence>
<dbReference type="RefSeq" id="WP_189692253.1">
    <property type="nucleotide sequence ID" value="NZ_BNCM01000001.1"/>
</dbReference>
<evidence type="ECO:0000256" key="2">
    <source>
        <dbReference type="SAM" id="Phobius"/>
    </source>
</evidence>
<feature type="transmembrane region" description="Helical" evidence="2">
    <location>
        <begin position="236"/>
        <end position="254"/>
    </location>
</feature>
<dbReference type="PANTHER" id="PTHR31061">
    <property type="entry name" value="LD22376P"/>
    <property type="match status" value="1"/>
</dbReference>
<keyword evidence="2" id="KW-0812">Transmembrane</keyword>
<keyword evidence="2" id="KW-0472">Membrane</keyword>
<dbReference type="PANTHER" id="PTHR31061:SF24">
    <property type="entry name" value="LD22376P"/>
    <property type="match status" value="1"/>
</dbReference>
<evidence type="ECO:0000313" key="4">
    <source>
        <dbReference type="EMBL" id="MBL0705537.1"/>
    </source>
</evidence>
<reference evidence="4 5" key="1">
    <citation type="submission" date="2021-01" db="EMBL/GenBank/DDBJ databases">
        <title>Genome public.</title>
        <authorList>
            <person name="Liu C."/>
            <person name="Sun Q."/>
        </authorList>
    </citation>
    <scope>NUCLEOTIDE SEQUENCE [LARGE SCALE GENOMIC DNA]</scope>
    <source>
        <strain evidence="4 5">JC656</strain>
    </source>
</reference>
<evidence type="ECO:0000256" key="1">
    <source>
        <dbReference type="SAM" id="MobiDB-lite"/>
    </source>
</evidence>